<gene>
    <name evidence="4" type="ORF">SAMN04488112_104119</name>
</gene>
<protein>
    <recommendedName>
        <fullName evidence="3">dTTP/UTP pyrophosphatase</fullName>
        <shortName evidence="3">dTTPase/UTPase</shortName>
        <ecNumber evidence="3">3.6.1.9</ecNumber>
    </recommendedName>
    <alternativeName>
        <fullName evidence="3">Nucleoside triphosphate pyrophosphatase</fullName>
    </alternativeName>
    <alternativeName>
        <fullName evidence="3">Nucleotide pyrophosphatase</fullName>
        <shortName evidence="3">Nucleotide PPase</shortName>
    </alternativeName>
</protein>
<dbReference type="InterPro" id="IPR003697">
    <property type="entry name" value="Maf-like"/>
</dbReference>
<keyword evidence="5" id="KW-1185">Reference proteome</keyword>
<keyword evidence="3" id="KW-0963">Cytoplasm</keyword>
<dbReference type="GO" id="GO:0036221">
    <property type="term" value="F:UTP diphosphatase activity"/>
    <property type="evidence" value="ECO:0007669"/>
    <property type="project" value="RHEA"/>
</dbReference>
<dbReference type="SUPFAM" id="SSF52972">
    <property type="entry name" value="ITPase-like"/>
    <property type="match status" value="1"/>
</dbReference>
<dbReference type="OrthoDB" id="9807767at2"/>
<comment type="subcellular location">
    <subcellularLocation>
        <location evidence="3">Cytoplasm</location>
    </subcellularLocation>
</comment>
<dbReference type="NCBIfam" id="TIGR00172">
    <property type="entry name" value="maf"/>
    <property type="match status" value="1"/>
</dbReference>
<proteinExistence type="inferred from homology"/>
<comment type="caution">
    <text evidence="3">Lacks conserved residue(s) required for the propagation of feature annotation.</text>
</comment>
<dbReference type="PANTHER" id="PTHR43213:SF5">
    <property type="entry name" value="BIFUNCTIONAL DTTP_UTP PYROPHOSPHATASE_METHYLTRANSFERASE PROTEIN-RELATED"/>
    <property type="match status" value="1"/>
</dbReference>
<comment type="function">
    <text evidence="3">Nucleoside triphosphate pyrophosphatase that hydrolyzes dTTP and UTP. May have a dual role in cell division arrest and in preventing the incorporation of modified nucleotides into cellular nucleic acids.</text>
</comment>
<dbReference type="PIRSF" id="PIRSF006305">
    <property type="entry name" value="Maf"/>
    <property type="match status" value="1"/>
</dbReference>
<sequence length="205" mass="22292">MPPELVLASASPRRKQMLKTLGLPFSVHPSSVTEEVPGDPTPGELVEILAAKKALAVAHTKKQALVIGSDTVVALGDEILGKPADETEACQTLERLQGQSHQVYTGIALVEVTGGKVNRRLINHRVTEVMVRNMSREEIEWYVSTGEPMDKAGAYGLQGTGSLWVDWIDGCYTNVVGMSLPLLYDMMNEMGYPVLKPSFSPENKA</sequence>
<comment type="similarity">
    <text evidence="3">Belongs to the Maf family. YhdE subfamily.</text>
</comment>
<dbReference type="STRING" id="1236220.SAMN04488112_104119"/>
<reference evidence="4 5" key="1">
    <citation type="submission" date="2016-10" db="EMBL/GenBank/DDBJ databases">
        <authorList>
            <person name="de Groot N.N."/>
        </authorList>
    </citation>
    <scope>NUCLEOTIDE SEQUENCE [LARGE SCALE GENOMIC DNA]</scope>
    <source>
        <strain evidence="4 5">DSM 45514</strain>
    </source>
</reference>
<organism evidence="4 5">
    <name type="scientific">Melghirimyces thermohalophilus</name>
    <dbReference type="NCBI Taxonomy" id="1236220"/>
    <lineage>
        <taxon>Bacteria</taxon>
        <taxon>Bacillati</taxon>
        <taxon>Bacillota</taxon>
        <taxon>Bacilli</taxon>
        <taxon>Bacillales</taxon>
        <taxon>Thermoactinomycetaceae</taxon>
        <taxon>Melghirimyces</taxon>
    </lineage>
</organism>
<comment type="catalytic activity">
    <reaction evidence="3">
        <text>UTP + H2O = UMP + diphosphate + H(+)</text>
        <dbReference type="Rhea" id="RHEA:29395"/>
        <dbReference type="ChEBI" id="CHEBI:15377"/>
        <dbReference type="ChEBI" id="CHEBI:15378"/>
        <dbReference type="ChEBI" id="CHEBI:33019"/>
        <dbReference type="ChEBI" id="CHEBI:46398"/>
        <dbReference type="ChEBI" id="CHEBI:57865"/>
        <dbReference type="EC" id="3.6.1.9"/>
    </reaction>
</comment>
<dbReference type="EMBL" id="FMZA01000004">
    <property type="protein sequence ID" value="SDC20297.1"/>
    <property type="molecule type" value="Genomic_DNA"/>
</dbReference>
<dbReference type="PANTHER" id="PTHR43213">
    <property type="entry name" value="BIFUNCTIONAL DTTP/UTP PYROPHOSPHATASE/METHYLTRANSFERASE PROTEIN-RELATED"/>
    <property type="match status" value="1"/>
</dbReference>
<dbReference type="CDD" id="cd00555">
    <property type="entry name" value="Maf"/>
    <property type="match status" value="1"/>
</dbReference>
<dbReference type="GO" id="GO:0036218">
    <property type="term" value="F:dTTP diphosphatase activity"/>
    <property type="evidence" value="ECO:0007669"/>
    <property type="project" value="RHEA"/>
</dbReference>
<feature type="active site" description="Proton acceptor" evidence="3">
    <location>
        <position position="70"/>
    </location>
</feature>
<dbReference type="Proteomes" id="UP000199387">
    <property type="component" value="Unassembled WGS sequence"/>
</dbReference>
<keyword evidence="3" id="KW-0546">Nucleotide metabolism</keyword>
<dbReference type="EC" id="3.6.1.9" evidence="3"/>
<feature type="site" description="Important for substrate specificity" evidence="3">
    <location>
        <position position="71"/>
    </location>
</feature>
<feature type="site" description="Important for substrate specificity" evidence="3">
    <location>
        <position position="158"/>
    </location>
</feature>
<dbReference type="RefSeq" id="WP_091566942.1">
    <property type="nucleotide sequence ID" value="NZ_FMZA01000004.1"/>
</dbReference>
<dbReference type="InterPro" id="IPR029001">
    <property type="entry name" value="ITPase-like_fam"/>
</dbReference>
<evidence type="ECO:0000313" key="4">
    <source>
        <dbReference type="EMBL" id="SDC20297.1"/>
    </source>
</evidence>
<comment type="cofactor">
    <cofactor evidence="1 3">
        <name>a divalent metal cation</name>
        <dbReference type="ChEBI" id="CHEBI:60240"/>
    </cofactor>
</comment>
<evidence type="ECO:0000256" key="2">
    <source>
        <dbReference type="ARBA" id="ARBA00022801"/>
    </source>
</evidence>
<evidence type="ECO:0000256" key="3">
    <source>
        <dbReference type="HAMAP-Rule" id="MF_00528"/>
    </source>
</evidence>
<dbReference type="GO" id="GO:0009117">
    <property type="term" value="P:nucleotide metabolic process"/>
    <property type="evidence" value="ECO:0007669"/>
    <property type="project" value="UniProtKB-KW"/>
</dbReference>
<dbReference type="Pfam" id="PF02545">
    <property type="entry name" value="Maf"/>
    <property type="match status" value="1"/>
</dbReference>
<evidence type="ECO:0000256" key="1">
    <source>
        <dbReference type="ARBA" id="ARBA00001968"/>
    </source>
</evidence>
<comment type="catalytic activity">
    <reaction evidence="3">
        <text>dTTP + H2O = dTMP + diphosphate + H(+)</text>
        <dbReference type="Rhea" id="RHEA:28534"/>
        <dbReference type="ChEBI" id="CHEBI:15377"/>
        <dbReference type="ChEBI" id="CHEBI:15378"/>
        <dbReference type="ChEBI" id="CHEBI:33019"/>
        <dbReference type="ChEBI" id="CHEBI:37568"/>
        <dbReference type="ChEBI" id="CHEBI:63528"/>
        <dbReference type="EC" id="3.6.1.9"/>
    </reaction>
</comment>
<feature type="site" description="Important for substrate specificity" evidence="3">
    <location>
        <position position="13"/>
    </location>
</feature>
<accession>A0A1G6JNM6</accession>
<evidence type="ECO:0000313" key="5">
    <source>
        <dbReference type="Proteomes" id="UP000199387"/>
    </source>
</evidence>
<dbReference type="AlphaFoldDB" id="A0A1G6JNM6"/>
<name>A0A1G6JNM6_9BACL</name>
<keyword evidence="2 3" id="KW-0378">Hydrolase</keyword>
<dbReference type="HAMAP" id="MF_00528">
    <property type="entry name" value="Maf"/>
    <property type="match status" value="1"/>
</dbReference>
<dbReference type="GO" id="GO:0005737">
    <property type="term" value="C:cytoplasm"/>
    <property type="evidence" value="ECO:0007669"/>
    <property type="project" value="UniProtKB-SubCell"/>
</dbReference>
<dbReference type="Gene3D" id="3.90.950.10">
    <property type="match status" value="1"/>
</dbReference>